<accession>A0ABU1ISM5</accession>
<dbReference type="PROSITE" id="PS00098">
    <property type="entry name" value="THIOLASE_1"/>
    <property type="match status" value="1"/>
</dbReference>
<evidence type="ECO:0000256" key="2">
    <source>
        <dbReference type="ARBA" id="ARBA00010982"/>
    </source>
</evidence>
<dbReference type="Proteomes" id="UP001185012">
    <property type="component" value="Unassembled WGS sequence"/>
</dbReference>
<dbReference type="SUPFAM" id="SSF53901">
    <property type="entry name" value="Thiolase-like"/>
    <property type="match status" value="2"/>
</dbReference>
<dbReference type="InterPro" id="IPR002155">
    <property type="entry name" value="Thiolase"/>
</dbReference>
<dbReference type="InterPro" id="IPR020616">
    <property type="entry name" value="Thiolase_N"/>
</dbReference>
<keyword evidence="4 6" id="KW-0012">Acyltransferase</keyword>
<sequence>MRKTVIVDAVRTPIGRHRGRLAAVRPDDLGATVIRALLERNPSVSSEQVEDVVLGCANQAGEDNRNVARMSALLAELPESTAGVTVNRLCGSGLEAVNQATAALLMGNGEIAIAGGVESMSRAPLVMLKPEESLPRGNRELVDTTLGWRFVNPRLAERYEPISMGETAENVAQDCRISREEQDAFALESQRRAKAAWERGVFTDEVVPVYVLQRRGEPVFMDRDEHLRPETTLEKLASLQPAFREGGTVTAGNSSGINDGAAALLLAEGETAERLSLKPLAVVRGFAVAGCDPQRMGLGPIFAVRKLLQRTGLTVSDLDLVELNEAFAAQALACITELGLNPERVNVHGGAIALGHPLGASGARILTTLVHELKRRGGRYGVAAMCIGVGQGIATLVENVQSR</sequence>
<dbReference type="CDD" id="cd00751">
    <property type="entry name" value="thiolase"/>
    <property type="match status" value="1"/>
</dbReference>
<dbReference type="PIRSF" id="PIRSF000429">
    <property type="entry name" value="Ac-CoA_Ac_transf"/>
    <property type="match status" value="1"/>
</dbReference>
<keyword evidence="3 6" id="KW-0808">Transferase</keyword>
<dbReference type="EMBL" id="JAVDQG010000006">
    <property type="protein sequence ID" value="MDR6226765.1"/>
    <property type="molecule type" value="Genomic_DNA"/>
</dbReference>
<evidence type="ECO:0000256" key="3">
    <source>
        <dbReference type="ARBA" id="ARBA00022679"/>
    </source>
</evidence>
<dbReference type="NCBIfam" id="TIGR01930">
    <property type="entry name" value="AcCoA-C-Actrans"/>
    <property type="match status" value="1"/>
</dbReference>
<dbReference type="PANTHER" id="PTHR43853:SF2">
    <property type="entry name" value="3-OXOADIPYL-COA_3-OXO-5,6-DEHYDROSUBERYL-COA THIOLASE"/>
    <property type="match status" value="1"/>
</dbReference>
<evidence type="ECO:0000256" key="1">
    <source>
        <dbReference type="ARBA" id="ARBA00005189"/>
    </source>
</evidence>
<dbReference type="InterPro" id="IPR016039">
    <property type="entry name" value="Thiolase-like"/>
</dbReference>
<dbReference type="EC" id="2.3.1.16" evidence="5"/>
<name>A0ABU1ISM5_9BACL</name>
<dbReference type="PROSITE" id="PS00099">
    <property type="entry name" value="THIOLASE_3"/>
    <property type="match status" value="1"/>
</dbReference>
<protein>
    <recommendedName>
        <fullName evidence="5">acetyl-CoA C-acyltransferase</fullName>
        <ecNumber evidence="5">2.3.1.16</ecNumber>
    </recommendedName>
</protein>
<dbReference type="InterPro" id="IPR020617">
    <property type="entry name" value="Thiolase_C"/>
</dbReference>
<evidence type="ECO:0000259" key="8">
    <source>
        <dbReference type="Pfam" id="PF02803"/>
    </source>
</evidence>
<dbReference type="RefSeq" id="WP_309867115.1">
    <property type="nucleotide sequence ID" value="NZ_JAVDQG010000006.1"/>
</dbReference>
<dbReference type="Pfam" id="PF00108">
    <property type="entry name" value="Thiolase_N"/>
    <property type="match status" value="1"/>
</dbReference>
<reference evidence="9 10" key="1">
    <citation type="submission" date="2023-07" db="EMBL/GenBank/DDBJ databases">
        <title>Genomic Encyclopedia of Type Strains, Phase IV (KMG-IV): sequencing the most valuable type-strain genomes for metagenomic binning, comparative biology and taxonomic classification.</title>
        <authorList>
            <person name="Goeker M."/>
        </authorList>
    </citation>
    <scope>NUCLEOTIDE SEQUENCE [LARGE SCALE GENOMIC DNA]</scope>
    <source>
        <strain evidence="9 10">DSM 45903</strain>
    </source>
</reference>
<proteinExistence type="inferred from homology"/>
<dbReference type="Pfam" id="PF02803">
    <property type="entry name" value="Thiolase_C"/>
    <property type="match status" value="1"/>
</dbReference>
<evidence type="ECO:0000256" key="5">
    <source>
        <dbReference type="ARBA" id="ARBA00024073"/>
    </source>
</evidence>
<gene>
    <name evidence="9" type="ORF">JOE21_002775</name>
</gene>
<dbReference type="Gene3D" id="3.40.47.10">
    <property type="match status" value="1"/>
</dbReference>
<dbReference type="InterPro" id="IPR020613">
    <property type="entry name" value="Thiolase_CS"/>
</dbReference>
<evidence type="ECO:0000256" key="6">
    <source>
        <dbReference type="RuleBase" id="RU003557"/>
    </source>
</evidence>
<dbReference type="InterPro" id="IPR020610">
    <property type="entry name" value="Thiolase_AS"/>
</dbReference>
<comment type="pathway">
    <text evidence="1">Lipid metabolism.</text>
</comment>
<dbReference type="PANTHER" id="PTHR43853">
    <property type="entry name" value="3-KETOACYL-COA THIOLASE, PEROXISOMAL"/>
    <property type="match status" value="1"/>
</dbReference>
<comment type="caution">
    <text evidence="9">The sequence shown here is derived from an EMBL/GenBank/DDBJ whole genome shotgun (WGS) entry which is preliminary data.</text>
</comment>
<dbReference type="PROSITE" id="PS00737">
    <property type="entry name" value="THIOLASE_2"/>
    <property type="match status" value="1"/>
</dbReference>
<organism evidence="9 10">
    <name type="scientific">Desmospora profundinema</name>
    <dbReference type="NCBI Taxonomy" id="1571184"/>
    <lineage>
        <taxon>Bacteria</taxon>
        <taxon>Bacillati</taxon>
        <taxon>Bacillota</taxon>
        <taxon>Bacilli</taxon>
        <taxon>Bacillales</taxon>
        <taxon>Thermoactinomycetaceae</taxon>
        <taxon>Desmospora</taxon>
    </lineage>
</organism>
<feature type="domain" description="Thiolase N-terminal" evidence="7">
    <location>
        <begin position="5"/>
        <end position="268"/>
    </location>
</feature>
<evidence type="ECO:0000256" key="4">
    <source>
        <dbReference type="ARBA" id="ARBA00023315"/>
    </source>
</evidence>
<dbReference type="InterPro" id="IPR050215">
    <property type="entry name" value="Thiolase-like_sf_Thiolase"/>
</dbReference>
<evidence type="ECO:0000313" key="10">
    <source>
        <dbReference type="Proteomes" id="UP001185012"/>
    </source>
</evidence>
<dbReference type="InterPro" id="IPR020615">
    <property type="entry name" value="Thiolase_acyl_enz_int_AS"/>
</dbReference>
<evidence type="ECO:0000313" key="9">
    <source>
        <dbReference type="EMBL" id="MDR6226765.1"/>
    </source>
</evidence>
<comment type="similarity">
    <text evidence="2 6">Belongs to the thiolase-like superfamily. Thiolase family.</text>
</comment>
<feature type="domain" description="Thiolase C-terminal" evidence="8">
    <location>
        <begin position="277"/>
        <end position="398"/>
    </location>
</feature>
<keyword evidence="10" id="KW-1185">Reference proteome</keyword>
<evidence type="ECO:0000259" key="7">
    <source>
        <dbReference type="Pfam" id="PF00108"/>
    </source>
</evidence>